<evidence type="ECO:0000313" key="1">
    <source>
        <dbReference type="EMBL" id="KAK3081173.1"/>
    </source>
</evidence>
<keyword evidence="2" id="KW-1185">Reference proteome</keyword>
<reference evidence="1" key="1">
    <citation type="submission" date="2024-09" db="EMBL/GenBank/DDBJ databases">
        <title>Black Yeasts Isolated from many extreme environments.</title>
        <authorList>
            <person name="Coleine C."/>
            <person name="Stajich J.E."/>
            <person name="Selbmann L."/>
        </authorList>
    </citation>
    <scope>NUCLEOTIDE SEQUENCE</scope>
    <source>
        <strain evidence="1">CCFEE 5737</strain>
    </source>
</reference>
<accession>A0ACC3DWJ5</accession>
<protein>
    <submittedName>
        <fullName evidence="1">Uncharacterized protein</fullName>
    </submittedName>
</protein>
<comment type="caution">
    <text evidence="1">The sequence shown here is derived from an EMBL/GenBank/DDBJ whole genome shotgun (WGS) entry which is preliminary data.</text>
</comment>
<feature type="non-terminal residue" evidence="1">
    <location>
        <position position="1"/>
    </location>
</feature>
<evidence type="ECO:0000313" key="2">
    <source>
        <dbReference type="Proteomes" id="UP001186974"/>
    </source>
</evidence>
<dbReference type="EMBL" id="JAWDJW010000256">
    <property type="protein sequence ID" value="KAK3081173.1"/>
    <property type="molecule type" value="Genomic_DNA"/>
</dbReference>
<name>A0ACC3DWJ5_9PEZI</name>
<dbReference type="Proteomes" id="UP001186974">
    <property type="component" value="Unassembled WGS sequence"/>
</dbReference>
<organism evidence="1 2">
    <name type="scientific">Coniosporium uncinatum</name>
    <dbReference type="NCBI Taxonomy" id="93489"/>
    <lineage>
        <taxon>Eukaryota</taxon>
        <taxon>Fungi</taxon>
        <taxon>Dikarya</taxon>
        <taxon>Ascomycota</taxon>
        <taxon>Pezizomycotina</taxon>
        <taxon>Dothideomycetes</taxon>
        <taxon>Dothideomycetes incertae sedis</taxon>
        <taxon>Coniosporium</taxon>
    </lineage>
</organism>
<proteinExistence type="predicted"/>
<gene>
    <name evidence="1" type="ORF">LTS18_009459</name>
</gene>
<sequence>RRRASFNKSRRRTGLQPTSMTFQTTSRSPDVPLPSFSSVFGVETIEKGSLSHHQDALGAVDQTQERPTPITSAVSSASSTISPYSVFHQQRDSTSTSNSESSDSSPTTTASTMDTSSVAEPSPGTTPESPLYNTSPNSVDGLKARPSDSARSDEAGVFFENRPVTPAKKARNLKNLAVNTQSAVTLGRGLSTGSLPIIENSTSTERVSAPASPSFVKPPTPPKRKMSNLGLTIQTPGNAGALPTKLTIPATPSLRRPNALRHFQSSPSLPLCTPSFAPEGGMQLPSLRPQRPTPPGFAQILPEAEEDEQEPNFDVPQSREEKPDSYPNGPICIYESGVDLYLEPSAEVAALYDVVMNVASEVKNPFKSSSAPASAVEPPTLGSNVGILAREDSDSSSPTTPKATPLSANPPTVSHPQTSLKQPEYIHIPWEHNTDIVPDLLRLVSLIDDRVQQGKRVLVHCQCGVSRSASLIVAYGLYKNPGISVQDAYDAVKRRSKWIGPNMNLIMQLQEFRSSLVRGRQTQVYGFSRRLSPAISSAASSNGAFLHAPSTPNTPKTGPLSPDVASPQRASTGNMQPVSAGALPSPGATFWDSSFRRSWDSSQQAPYDISPPLSGNLTTQIPYVDPKGLVIPVVAVHPSQPSTQESLSGQPESAAISKHTQRQNVPNFSRRLALRQEQENAEPTHELLLDSMQLTSPRSTEFGMSGVSHASADDAFGILSPVRTEFPSSSSSHETSFEQLLQSDKALNMENRFREPSPPPLSGLHHTQHPAASFEQWRDARKASLTDSETTSHSLASSPEPPSPEPTLPTPAHGLKAKFSSPNIHEQLKLQKLQHDIEAQLPSRSLAQGPEVHDSLDTLASPRATGFTNNPFHSIISLPEETSVKQDQLDRTGSEAQPTPGETGLDPRSPAQKGISPITRNIWDVL</sequence>